<dbReference type="SUPFAM" id="SSF53098">
    <property type="entry name" value="Ribonuclease H-like"/>
    <property type="match status" value="1"/>
</dbReference>
<dbReference type="STRING" id="1754191.A0A1Y1V842"/>
<dbReference type="InterPro" id="IPR040151">
    <property type="entry name" value="Gfd2/YDR514C-like"/>
</dbReference>
<dbReference type="InterPro" id="IPR048519">
    <property type="entry name" value="Gfd2/YDR514C-like_C"/>
</dbReference>
<feature type="domain" description="Gfd2/YDR514C-like C-terminal" evidence="1">
    <location>
        <begin position="44"/>
        <end position="210"/>
    </location>
</feature>
<keyword evidence="3" id="KW-1185">Reference proteome</keyword>
<dbReference type="GO" id="GO:0003676">
    <property type="term" value="F:nucleic acid binding"/>
    <property type="evidence" value="ECO:0007669"/>
    <property type="project" value="InterPro"/>
</dbReference>
<dbReference type="Gene3D" id="3.30.420.10">
    <property type="entry name" value="Ribonuclease H-like superfamily/Ribonuclease H"/>
    <property type="match status" value="1"/>
</dbReference>
<evidence type="ECO:0000259" key="1">
    <source>
        <dbReference type="Pfam" id="PF21762"/>
    </source>
</evidence>
<accession>A0A1Y1V842</accession>
<dbReference type="InterPro" id="IPR012337">
    <property type="entry name" value="RNaseH-like_sf"/>
</dbReference>
<dbReference type="Proteomes" id="UP000193719">
    <property type="component" value="Unassembled WGS sequence"/>
</dbReference>
<dbReference type="PANTHER" id="PTHR28083">
    <property type="entry name" value="GOOD FOR FULL DBP5 ACTIVITY PROTEIN 2"/>
    <property type="match status" value="1"/>
</dbReference>
<reference evidence="2 3" key="1">
    <citation type="submission" date="2016-08" db="EMBL/GenBank/DDBJ databases">
        <title>Genomes of anaerobic fungi encode conserved fungal cellulosomes for biomass hydrolysis.</title>
        <authorList>
            <consortium name="DOE Joint Genome Institute"/>
            <person name="Haitjema C.H."/>
            <person name="Gilmore S.P."/>
            <person name="Henske J.K."/>
            <person name="Solomon K.V."/>
            <person name="De Groot R."/>
            <person name="Kuo A."/>
            <person name="Mondo S.J."/>
            <person name="Salamov A.A."/>
            <person name="Labutti K."/>
            <person name="Zhao Z."/>
            <person name="Chiniquy J."/>
            <person name="Barry K."/>
            <person name="Brewer H.M."/>
            <person name="Purvine S.O."/>
            <person name="Wright A.T."/>
            <person name="Boxma B."/>
            <person name="Van Alen T."/>
            <person name="Hackstein J.H."/>
            <person name="Baker S.E."/>
            <person name="Grigoriev I.V."/>
            <person name="O'Malley M.A."/>
        </authorList>
    </citation>
    <scope>NUCLEOTIDE SEQUENCE [LARGE SCALE GENOMIC DNA]</scope>
    <source>
        <strain evidence="3">finn</strain>
    </source>
</reference>
<dbReference type="Pfam" id="PF21762">
    <property type="entry name" value="DEDDh_C"/>
    <property type="match status" value="1"/>
</dbReference>
<evidence type="ECO:0000313" key="2">
    <source>
        <dbReference type="EMBL" id="ORX49628.1"/>
    </source>
</evidence>
<dbReference type="GO" id="GO:0005634">
    <property type="term" value="C:nucleus"/>
    <property type="evidence" value="ECO:0007669"/>
    <property type="project" value="TreeGrafter"/>
</dbReference>
<dbReference type="EMBL" id="MCFH01000023">
    <property type="protein sequence ID" value="ORX49628.1"/>
    <property type="molecule type" value="Genomic_DNA"/>
</dbReference>
<name>A0A1Y1V842_9FUNG</name>
<comment type="caution">
    <text evidence="2">The sequence shown here is derived from an EMBL/GenBank/DDBJ whole genome shotgun (WGS) entry which is preliminary data.</text>
</comment>
<gene>
    <name evidence="2" type="ORF">BCR36DRAFT_291405</name>
</gene>
<proteinExistence type="predicted"/>
<dbReference type="AlphaFoldDB" id="A0A1Y1V842"/>
<dbReference type="PANTHER" id="PTHR28083:SF1">
    <property type="entry name" value="GOOD FOR FULL DBP5 ACTIVITY PROTEIN 2"/>
    <property type="match status" value="1"/>
</dbReference>
<dbReference type="InterPro" id="IPR036397">
    <property type="entry name" value="RNaseH_sf"/>
</dbReference>
<evidence type="ECO:0000313" key="3">
    <source>
        <dbReference type="Proteomes" id="UP000193719"/>
    </source>
</evidence>
<organism evidence="2 3">
    <name type="scientific">Piromyces finnis</name>
    <dbReference type="NCBI Taxonomy" id="1754191"/>
    <lineage>
        <taxon>Eukaryota</taxon>
        <taxon>Fungi</taxon>
        <taxon>Fungi incertae sedis</taxon>
        <taxon>Chytridiomycota</taxon>
        <taxon>Chytridiomycota incertae sedis</taxon>
        <taxon>Neocallimastigomycetes</taxon>
        <taxon>Neocallimastigales</taxon>
        <taxon>Neocallimastigaceae</taxon>
        <taxon>Piromyces</taxon>
    </lineage>
</organism>
<protein>
    <recommendedName>
        <fullName evidence="1">Gfd2/YDR514C-like C-terminal domain-containing protein</fullName>
    </recommendedName>
</protein>
<sequence>MLPYFILTPNNYVNSTSCKKLKRLQFNINLINRIKNEVNPNKKFFSIDTESFIQEILTEFGWSVFNNNGTVIKEQHFIIDETYDLRNNDYIPENKKKYLFGNSERKPFHEIIKILQNEIDNVDFIIGQGIHNDIKYLHDSGIDFTNFTFIDGDSFDPNGKAIIEISDLFSAYSLSSPKSLEYGLNYFKIKYKNLHNAGNDAHYTMIYFLNIINNYDFDSPRYQRLLELNVPSHVSPCK</sequence>
<reference evidence="2 3" key="2">
    <citation type="submission" date="2016-08" db="EMBL/GenBank/DDBJ databases">
        <title>Pervasive Adenine N6-methylation of Active Genes in Fungi.</title>
        <authorList>
            <consortium name="DOE Joint Genome Institute"/>
            <person name="Mondo S.J."/>
            <person name="Dannebaum R.O."/>
            <person name="Kuo R.C."/>
            <person name="Labutti K."/>
            <person name="Haridas S."/>
            <person name="Kuo A."/>
            <person name="Salamov A."/>
            <person name="Ahrendt S.R."/>
            <person name="Lipzen A."/>
            <person name="Sullivan W."/>
            <person name="Andreopoulos W.B."/>
            <person name="Clum A."/>
            <person name="Lindquist E."/>
            <person name="Daum C."/>
            <person name="Ramamoorthy G.K."/>
            <person name="Gryganskyi A."/>
            <person name="Culley D."/>
            <person name="Magnuson J.K."/>
            <person name="James T.Y."/>
            <person name="O'Malley M.A."/>
            <person name="Stajich J.E."/>
            <person name="Spatafora J.W."/>
            <person name="Visel A."/>
            <person name="Grigoriev I.V."/>
        </authorList>
    </citation>
    <scope>NUCLEOTIDE SEQUENCE [LARGE SCALE GENOMIC DNA]</scope>
    <source>
        <strain evidence="3">finn</strain>
    </source>
</reference>
<dbReference type="OrthoDB" id="2145921at2759"/>